<sequence>MIITSVAQHRTPIKMPVSKSLSKIQKRLKTGSKQTTVHPKGRKFQQLNKATIRESKIAAKKKAYNEKRSNELARVKFIQDVINLESFKEQNTFSHEETAVFIQQFIARDDDELDELKKKRRANRPPTSKQQLLEQKKKLELEEFEKGFFCPDLTDEKTVSFLREWNQTFGGVNSIKFIRVTDKGTQVLNSKVELTDIEMQ</sequence>
<keyword evidence="3" id="KW-1185">Reference proteome</keyword>
<dbReference type="EMBL" id="DS480409">
    <property type="protein sequence ID" value="EDO17137.1"/>
    <property type="molecule type" value="Genomic_DNA"/>
</dbReference>
<evidence type="ECO:0000313" key="3">
    <source>
        <dbReference type="Proteomes" id="UP000000267"/>
    </source>
</evidence>
<dbReference type="FunCoup" id="A7TKM5">
    <property type="interactions" value="384"/>
</dbReference>
<name>A7TKM5_VANPO</name>
<dbReference type="eggNOG" id="ENOG502RY79">
    <property type="taxonomic scope" value="Eukaryota"/>
</dbReference>
<comment type="similarity">
    <text evidence="1">Belongs to the TMA16 family.</text>
</comment>
<accession>A7TKM5</accession>
<proteinExistence type="inferred from homology"/>
<dbReference type="PhylomeDB" id="A7TKM5"/>
<dbReference type="GeneID" id="5545336"/>
<dbReference type="OMA" id="FWMPDLS"/>
<dbReference type="Gene3D" id="1.20.1440.170">
    <property type="entry name" value="Translation machinery-associated protein 16-like"/>
    <property type="match status" value="1"/>
</dbReference>
<dbReference type="GO" id="GO:0005634">
    <property type="term" value="C:nucleus"/>
    <property type="evidence" value="ECO:0007669"/>
    <property type="project" value="TreeGrafter"/>
</dbReference>
<evidence type="ECO:0008006" key="4">
    <source>
        <dbReference type="Google" id="ProtNLM"/>
    </source>
</evidence>
<dbReference type="PANTHER" id="PTHR13349:SF2">
    <property type="entry name" value="TRANSLATION MACHINERY-ASSOCIATED PROTEIN 16"/>
    <property type="match status" value="1"/>
</dbReference>
<evidence type="ECO:0000256" key="1">
    <source>
        <dbReference type="ARBA" id="ARBA00034127"/>
    </source>
</evidence>
<dbReference type="Proteomes" id="UP000000267">
    <property type="component" value="Unassembled WGS sequence"/>
</dbReference>
<dbReference type="InterPro" id="IPR038356">
    <property type="entry name" value="Tma16_sf"/>
</dbReference>
<reference evidence="2 3" key="1">
    <citation type="journal article" date="2007" name="Proc. Natl. Acad. Sci. U.S.A.">
        <title>Independent sorting-out of thousands of duplicated gene pairs in two yeast species descended from a whole-genome duplication.</title>
        <authorList>
            <person name="Scannell D.R."/>
            <person name="Frank A.C."/>
            <person name="Conant G.C."/>
            <person name="Byrne K.P."/>
            <person name="Woolfit M."/>
            <person name="Wolfe K.H."/>
        </authorList>
    </citation>
    <scope>NUCLEOTIDE SEQUENCE [LARGE SCALE GENOMIC DNA]</scope>
    <source>
        <strain evidence="3">ATCC 22028 / DSM 70294 / BCRC 21397 / CBS 2163 / NBRC 10782 / NRRL Y-8283 / UCD 57-17</strain>
    </source>
</reference>
<organism evidence="3">
    <name type="scientific">Vanderwaltozyma polyspora (strain ATCC 22028 / DSM 70294 / BCRC 21397 / CBS 2163 / NBRC 10782 / NRRL Y-8283 / UCD 57-17)</name>
    <name type="common">Kluyveromyces polysporus</name>
    <dbReference type="NCBI Taxonomy" id="436907"/>
    <lineage>
        <taxon>Eukaryota</taxon>
        <taxon>Fungi</taxon>
        <taxon>Dikarya</taxon>
        <taxon>Ascomycota</taxon>
        <taxon>Saccharomycotina</taxon>
        <taxon>Saccharomycetes</taxon>
        <taxon>Saccharomycetales</taxon>
        <taxon>Saccharomycetaceae</taxon>
        <taxon>Vanderwaltozyma</taxon>
    </lineage>
</organism>
<gene>
    <name evidence="2" type="ORF">Kpol_1072p7</name>
</gene>
<dbReference type="OrthoDB" id="270284at2759"/>
<evidence type="ECO:0000313" key="2">
    <source>
        <dbReference type="EMBL" id="EDO17137.1"/>
    </source>
</evidence>
<dbReference type="KEGG" id="vpo:Kpol_1072p7"/>
<dbReference type="STRING" id="436907.A7TKM5"/>
<dbReference type="Pfam" id="PF11176">
    <property type="entry name" value="Tma16"/>
    <property type="match status" value="1"/>
</dbReference>
<dbReference type="RefSeq" id="XP_001644995.1">
    <property type="nucleotide sequence ID" value="XM_001644945.1"/>
</dbReference>
<dbReference type="InterPro" id="IPR021346">
    <property type="entry name" value="Tma16"/>
</dbReference>
<dbReference type="InParanoid" id="A7TKM5"/>
<dbReference type="AlphaFoldDB" id="A7TKM5"/>
<dbReference type="PANTHER" id="PTHR13349">
    <property type="entry name" value="TRANSLATION MACHINERY-ASSOCIATED PROTEIN 16"/>
    <property type="match status" value="1"/>
</dbReference>
<protein>
    <recommendedName>
        <fullName evidence="4">Translation machinery-associated protein 16</fullName>
    </recommendedName>
</protein>
<dbReference type="HOGENOM" id="CLU_106785_0_0_1"/>